<evidence type="ECO:0000313" key="2">
    <source>
        <dbReference type="EMBL" id="TFK05567.1"/>
    </source>
</evidence>
<gene>
    <name evidence="2" type="ORF">DR999_PMT11843</name>
</gene>
<accession>A0A4D9E781</accession>
<evidence type="ECO:0000313" key="3">
    <source>
        <dbReference type="Proteomes" id="UP000297703"/>
    </source>
</evidence>
<feature type="region of interest" description="Disordered" evidence="1">
    <location>
        <begin position="47"/>
        <end position="148"/>
    </location>
</feature>
<dbReference type="Proteomes" id="UP000297703">
    <property type="component" value="Unassembled WGS sequence"/>
</dbReference>
<reference evidence="2 3" key="2">
    <citation type="submission" date="2019-04" db="EMBL/GenBank/DDBJ databases">
        <title>The genome sequence of big-headed turtle.</title>
        <authorList>
            <person name="Gong S."/>
        </authorList>
    </citation>
    <scope>NUCLEOTIDE SEQUENCE [LARGE SCALE GENOMIC DNA]</scope>
    <source>
        <strain evidence="2">DO16091913</strain>
        <tissue evidence="2">Muscle</tissue>
    </source>
</reference>
<feature type="compositionally biased region" description="Polar residues" evidence="1">
    <location>
        <begin position="124"/>
        <end position="148"/>
    </location>
</feature>
<evidence type="ECO:0000256" key="1">
    <source>
        <dbReference type="SAM" id="MobiDB-lite"/>
    </source>
</evidence>
<dbReference type="AlphaFoldDB" id="A0A4D9E781"/>
<keyword evidence="3" id="KW-1185">Reference proteome</keyword>
<name>A0A4D9E781_9SAUR</name>
<sequence>MGQPGTLTGVWALPVEAHLPALAGLPFAVGLHQLWEAPLPLGSWAGSVPGAESPATGNVSPPVSSGGVSPGHRGRMPASQWQVQQHGRRAGGTYGRAGSQVWLMVRGHQRDEPHVTPGKREQELNYTQKPAGSQSVAQLHSAASCSVG</sequence>
<proteinExistence type="predicted"/>
<feature type="compositionally biased region" description="Basic and acidic residues" evidence="1">
    <location>
        <begin position="108"/>
        <end position="123"/>
    </location>
</feature>
<organism evidence="2 3">
    <name type="scientific">Platysternon megacephalum</name>
    <name type="common">big-headed turtle</name>
    <dbReference type="NCBI Taxonomy" id="55544"/>
    <lineage>
        <taxon>Eukaryota</taxon>
        <taxon>Metazoa</taxon>
        <taxon>Chordata</taxon>
        <taxon>Craniata</taxon>
        <taxon>Vertebrata</taxon>
        <taxon>Euteleostomi</taxon>
        <taxon>Archelosauria</taxon>
        <taxon>Testudinata</taxon>
        <taxon>Testudines</taxon>
        <taxon>Cryptodira</taxon>
        <taxon>Durocryptodira</taxon>
        <taxon>Testudinoidea</taxon>
        <taxon>Platysternidae</taxon>
        <taxon>Platysternon</taxon>
    </lineage>
</organism>
<reference evidence="2 3" key="1">
    <citation type="submission" date="2019-04" db="EMBL/GenBank/DDBJ databases">
        <title>Draft genome of the big-headed turtle Platysternon megacephalum.</title>
        <authorList>
            <person name="Gong S."/>
        </authorList>
    </citation>
    <scope>NUCLEOTIDE SEQUENCE [LARGE SCALE GENOMIC DNA]</scope>
    <source>
        <strain evidence="2">DO16091913</strain>
        <tissue evidence="2">Muscle</tissue>
    </source>
</reference>
<comment type="caution">
    <text evidence="2">The sequence shown here is derived from an EMBL/GenBank/DDBJ whole genome shotgun (WGS) entry which is preliminary data.</text>
</comment>
<dbReference type="EMBL" id="QXTE01000112">
    <property type="protein sequence ID" value="TFK05567.1"/>
    <property type="molecule type" value="Genomic_DNA"/>
</dbReference>
<protein>
    <submittedName>
        <fullName evidence="2">Meteorin-like protein</fullName>
    </submittedName>
</protein>
<feature type="compositionally biased region" description="Low complexity" evidence="1">
    <location>
        <begin position="59"/>
        <end position="71"/>
    </location>
</feature>